<reference evidence="3 4" key="1">
    <citation type="journal article" date="2011" name="Proc. Natl. Acad. Sci. U.S.A.">
        <title>Evolutionary erosion of yeast sex chromosomes by mating-type switching accidents.</title>
        <authorList>
            <person name="Gordon J.L."/>
            <person name="Armisen D."/>
            <person name="Proux-Wera E."/>
            <person name="Oheigeartaigh S.S."/>
            <person name="Byrne K.P."/>
            <person name="Wolfe K.H."/>
        </authorList>
    </citation>
    <scope>NUCLEOTIDE SEQUENCE [LARGE SCALE GENOMIC DNA]</scope>
    <source>
        <strain evidence="4">ATCC 22294 / BCRC 22015 / CBS 2517 / CECT 1963 / NBRC 1671 / NRRL Y-8276</strain>
    </source>
</reference>
<dbReference type="PANTHER" id="PTHR36414">
    <property type="entry name" value="PROTEIN SUR7"/>
    <property type="match status" value="1"/>
</dbReference>
<keyword evidence="2" id="KW-1133">Transmembrane helix</keyword>
<feature type="transmembrane region" description="Helical" evidence="2">
    <location>
        <begin position="193"/>
        <end position="212"/>
    </location>
</feature>
<dbReference type="STRING" id="1071382.H2AUZ1"/>
<sequence>MKLSSSINNLLRFIVLLFFAGNTLLLIFIVMSGSINHSPITSFYWVEGDTSGIANAPNVTRWTYWGACSRDDGSTHCNEFLGPAYPISPKDNFNTEENVPHSFISKRDSFFYLSRFSFVFFGLALSFVGMAFLFYMLTIFSSQLVKSVFIMMVFGCLFDVCATVLQTAVSVMARNAFHDANRSAKLGASLFGIMWASVFVSLVKFFILCFWISRKDWKEPFDYSSNPTSKQNNFTFRKFFSGNEPDTRAVPDPVINNETFPAEQDQAQPQPTQPQENTHKGINFFTIRRGQKTADDVSV</sequence>
<dbReference type="KEGG" id="kaf:KAFR_0E00370"/>
<feature type="compositionally biased region" description="Low complexity" evidence="1">
    <location>
        <begin position="261"/>
        <end position="276"/>
    </location>
</feature>
<protein>
    <recommendedName>
        <fullName evidence="5">Protein SUR7</fullName>
    </recommendedName>
</protein>
<dbReference type="GO" id="GO:0032185">
    <property type="term" value="P:septin cytoskeleton organization"/>
    <property type="evidence" value="ECO:0007669"/>
    <property type="project" value="TreeGrafter"/>
</dbReference>
<organism evidence="3 4">
    <name type="scientific">Kazachstania africana (strain ATCC 22294 / BCRC 22015 / CBS 2517 / CECT 1963 / NBRC 1671 / NRRL Y-8276)</name>
    <name type="common">Yeast</name>
    <name type="synonym">Kluyveromyces africanus</name>
    <dbReference type="NCBI Taxonomy" id="1071382"/>
    <lineage>
        <taxon>Eukaryota</taxon>
        <taxon>Fungi</taxon>
        <taxon>Dikarya</taxon>
        <taxon>Ascomycota</taxon>
        <taxon>Saccharomycotina</taxon>
        <taxon>Saccharomycetes</taxon>
        <taxon>Saccharomycetales</taxon>
        <taxon>Saccharomycetaceae</taxon>
        <taxon>Kazachstania</taxon>
    </lineage>
</organism>
<dbReference type="Proteomes" id="UP000005220">
    <property type="component" value="Chromosome 5"/>
</dbReference>
<keyword evidence="2" id="KW-0812">Transmembrane</keyword>
<dbReference type="GO" id="GO:0031505">
    <property type="term" value="P:fungal-type cell wall organization"/>
    <property type="evidence" value="ECO:0007669"/>
    <property type="project" value="TreeGrafter"/>
</dbReference>
<keyword evidence="4" id="KW-1185">Reference proteome</keyword>
<dbReference type="EMBL" id="HE650825">
    <property type="protein sequence ID" value="CCF58191.1"/>
    <property type="molecule type" value="Genomic_DNA"/>
</dbReference>
<dbReference type="InParanoid" id="H2AUZ1"/>
<dbReference type="eggNOG" id="ENOG502RKFF">
    <property type="taxonomic scope" value="Eukaryota"/>
</dbReference>
<dbReference type="GO" id="GO:0005938">
    <property type="term" value="C:cell cortex"/>
    <property type="evidence" value="ECO:0007669"/>
    <property type="project" value="TreeGrafter"/>
</dbReference>
<accession>H2AUZ1</accession>
<dbReference type="FunCoup" id="H2AUZ1">
    <property type="interactions" value="82"/>
</dbReference>
<evidence type="ECO:0000256" key="2">
    <source>
        <dbReference type="SAM" id="Phobius"/>
    </source>
</evidence>
<proteinExistence type="predicted"/>
<feature type="transmembrane region" description="Helical" evidence="2">
    <location>
        <begin position="12"/>
        <end position="35"/>
    </location>
</feature>
<dbReference type="RefSeq" id="XP_003957326.1">
    <property type="nucleotide sequence ID" value="XM_003957277.1"/>
</dbReference>
<name>H2AUZ1_KAZAF</name>
<dbReference type="GO" id="GO:0005886">
    <property type="term" value="C:plasma membrane"/>
    <property type="evidence" value="ECO:0007669"/>
    <property type="project" value="InterPro"/>
</dbReference>
<evidence type="ECO:0000313" key="4">
    <source>
        <dbReference type="Proteomes" id="UP000005220"/>
    </source>
</evidence>
<dbReference type="Pfam" id="PF06687">
    <property type="entry name" value="SUR7"/>
    <property type="match status" value="1"/>
</dbReference>
<feature type="region of interest" description="Disordered" evidence="1">
    <location>
        <begin position="242"/>
        <end position="285"/>
    </location>
</feature>
<evidence type="ECO:0000313" key="3">
    <source>
        <dbReference type="EMBL" id="CCF58191.1"/>
    </source>
</evidence>
<dbReference type="GO" id="GO:0030866">
    <property type="term" value="P:cortical actin cytoskeleton organization"/>
    <property type="evidence" value="ECO:0007669"/>
    <property type="project" value="TreeGrafter"/>
</dbReference>
<dbReference type="GO" id="GO:0045121">
    <property type="term" value="C:membrane raft"/>
    <property type="evidence" value="ECO:0007669"/>
    <property type="project" value="TreeGrafter"/>
</dbReference>
<evidence type="ECO:0000256" key="1">
    <source>
        <dbReference type="SAM" id="MobiDB-lite"/>
    </source>
</evidence>
<dbReference type="OrthoDB" id="5419460at2759"/>
<dbReference type="AlphaFoldDB" id="H2AUZ1"/>
<evidence type="ECO:0008006" key="5">
    <source>
        <dbReference type="Google" id="ProtNLM"/>
    </source>
</evidence>
<dbReference type="InterPro" id="IPR009571">
    <property type="entry name" value="SUR7/Rim9-like_fungi"/>
</dbReference>
<dbReference type="PANTHER" id="PTHR36414:SF1">
    <property type="entry name" value="PROTEIN SUR7"/>
    <property type="match status" value="1"/>
</dbReference>
<dbReference type="GeneID" id="13882589"/>
<feature type="transmembrane region" description="Helical" evidence="2">
    <location>
        <begin position="149"/>
        <end position="173"/>
    </location>
</feature>
<dbReference type="HOGENOM" id="CLU_059603_1_0_1"/>
<feature type="transmembrane region" description="Helical" evidence="2">
    <location>
        <begin position="116"/>
        <end position="137"/>
    </location>
</feature>
<dbReference type="GO" id="GO:0006897">
    <property type="term" value="P:endocytosis"/>
    <property type="evidence" value="ECO:0007669"/>
    <property type="project" value="TreeGrafter"/>
</dbReference>
<keyword evidence="2" id="KW-0472">Membrane</keyword>
<gene>
    <name evidence="3" type="primary">KAFR0E00370</name>
    <name evidence="3" type="ORF">KAFR_0E00370</name>
</gene>